<name>A0A6M5YYE8_9BACT</name>
<protein>
    <recommendedName>
        <fullName evidence="11">DUF2029 domain-containing protein</fullName>
    </recommendedName>
</protein>
<feature type="transmembrane region" description="Helical" evidence="8">
    <location>
        <begin position="375"/>
        <end position="394"/>
    </location>
</feature>
<feature type="transmembrane region" description="Helical" evidence="8">
    <location>
        <begin position="186"/>
        <end position="210"/>
    </location>
</feature>
<dbReference type="EMBL" id="CP053452">
    <property type="protein sequence ID" value="QJW98281.1"/>
    <property type="molecule type" value="Genomic_DNA"/>
</dbReference>
<accession>A0A6M5YYE8</accession>
<dbReference type="Pfam" id="PF09594">
    <property type="entry name" value="GT87"/>
    <property type="match status" value="1"/>
</dbReference>
<evidence type="ECO:0000256" key="2">
    <source>
        <dbReference type="ARBA" id="ARBA00022475"/>
    </source>
</evidence>
<keyword evidence="6 8" id="KW-0472">Membrane</keyword>
<evidence type="ECO:0000256" key="6">
    <source>
        <dbReference type="ARBA" id="ARBA00023136"/>
    </source>
</evidence>
<dbReference type="GO" id="GO:0005886">
    <property type="term" value="C:plasma membrane"/>
    <property type="evidence" value="ECO:0007669"/>
    <property type="project" value="UniProtKB-SubCell"/>
</dbReference>
<evidence type="ECO:0000313" key="9">
    <source>
        <dbReference type="EMBL" id="QJW98281.1"/>
    </source>
</evidence>
<keyword evidence="2" id="KW-1003">Cell membrane</keyword>
<evidence type="ECO:0000256" key="8">
    <source>
        <dbReference type="SAM" id="Phobius"/>
    </source>
</evidence>
<comment type="subcellular location">
    <subcellularLocation>
        <location evidence="1">Cell membrane</location>
        <topology evidence="1">Multi-pass membrane protein</topology>
    </subcellularLocation>
</comment>
<keyword evidence="3" id="KW-0808">Transferase</keyword>
<dbReference type="Proteomes" id="UP000503447">
    <property type="component" value="Chromosome"/>
</dbReference>
<evidence type="ECO:0008006" key="11">
    <source>
        <dbReference type="Google" id="ProtNLM"/>
    </source>
</evidence>
<reference evidence="10" key="1">
    <citation type="submission" date="2020-05" db="EMBL/GenBank/DDBJ databases">
        <title>Frigoriglobus tundricola gen. nov., sp. nov., a psychrotolerant cellulolytic planctomycete of the family Gemmataceae with two divergent copies of 16S rRNA gene.</title>
        <authorList>
            <person name="Kulichevskaya I.S."/>
            <person name="Ivanova A.A."/>
            <person name="Naumoff D.G."/>
            <person name="Beletsky A.V."/>
            <person name="Rijpstra W.I.C."/>
            <person name="Sinninghe Damste J.S."/>
            <person name="Mardanov A.V."/>
            <person name="Ravin N.V."/>
            <person name="Dedysh S.N."/>
        </authorList>
    </citation>
    <scope>NUCLEOTIDE SEQUENCE [LARGE SCALE GENOMIC DNA]</scope>
    <source>
        <strain evidence="10">PL17</strain>
    </source>
</reference>
<feature type="transmembrane region" description="Helical" evidence="8">
    <location>
        <begin position="162"/>
        <end position="180"/>
    </location>
</feature>
<feature type="transmembrane region" description="Helical" evidence="8">
    <location>
        <begin position="96"/>
        <end position="117"/>
    </location>
</feature>
<dbReference type="GO" id="GO:0016758">
    <property type="term" value="F:hexosyltransferase activity"/>
    <property type="evidence" value="ECO:0007669"/>
    <property type="project" value="InterPro"/>
</dbReference>
<evidence type="ECO:0000256" key="4">
    <source>
        <dbReference type="ARBA" id="ARBA00022692"/>
    </source>
</evidence>
<keyword evidence="10" id="KW-1185">Reference proteome</keyword>
<dbReference type="AlphaFoldDB" id="A0A6M5YYE8"/>
<evidence type="ECO:0000256" key="5">
    <source>
        <dbReference type="ARBA" id="ARBA00022989"/>
    </source>
</evidence>
<evidence type="ECO:0000256" key="3">
    <source>
        <dbReference type="ARBA" id="ARBA00022679"/>
    </source>
</evidence>
<evidence type="ECO:0000256" key="1">
    <source>
        <dbReference type="ARBA" id="ARBA00004651"/>
    </source>
</evidence>
<feature type="transmembrane region" description="Helical" evidence="8">
    <location>
        <begin position="351"/>
        <end position="368"/>
    </location>
</feature>
<evidence type="ECO:0000256" key="7">
    <source>
        <dbReference type="ARBA" id="ARBA00024033"/>
    </source>
</evidence>
<dbReference type="InterPro" id="IPR018584">
    <property type="entry name" value="GT87"/>
</dbReference>
<keyword evidence="4 8" id="KW-0812">Transmembrane</keyword>
<keyword evidence="5 8" id="KW-1133">Transmembrane helix</keyword>
<gene>
    <name evidence="9" type="ORF">FTUN_5869</name>
</gene>
<feature type="transmembrane region" description="Helical" evidence="8">
    <location>
        <begin position="328"/>
        <end position="345"/>
    </location>
</feature>
<comment type="similarity">
    <text evidence="7">Belongs to the glycosyltransferase 87 family.</text>
</comment>
<feature type="transmembrane region" description="Helical" evidence="8">
    <location>
        <begin position="406"/>
        <end position="424"/>
    </location>
</feature>
<evidence type="ECO:0000313" key="10">
    <source>
        <dbReference type="Proteomes" id="UP000503447"/>
    </source>
</evidence>
<dbReference type="KEGG" id="ftj:FTUN_5869"/>
<dbReference type="RefSeq" id="WP_171473501.1">
    <property type="nucleotide sequence ID" value="NZ_CP053452.2"/>
</dbReference>
<sequence length="454" mass="49186">MPDAPLTRRDRAGLALLVALVIGCGVLTEIRGAFAQRRHTDVGVYLRGSWALRNGLDPYAVTDDNGWHYAYPPVFAIALIPFADAPAGVEQPKWAVPYPVSVGLWYLVSAALLFWAAHHLSRALEETAPEPLPTAGQRRFWWTRGWPVWLCMPAIGSTLVKGQSNMLVLALLTGVIAAAVRRRRAVAGWCLAGAVCIKVFPAVLVAYPLVRRDWRMLGHFTLAMVAGIVVVPVLALGPDRAWATTETFVGQILLPGLTTAPGVMSRELTDMTGTDNQSVRAIIHNALNLDGATRPPMASAGTKLAHALISLGLLVWTFWAARRIPDERYRTLFTLSGLVIVAVAATPVNHTHYMVLAVPGVLGLVFWEMERRRRLVWGPALTVVLVLHVVSGIYPRLPFLPGYQEARDLGVTLLGALLVWWAGLKFSAAGAPRTAGAGAAEGAALRLPSVRVFK</sequence>
<proteinExistence type="inferred from homology"/>
<organism evidence="9 10">
    <name type="scientific">Frigoriglobus tundricola</name>
    <dbReference type="NCBI Taxonomy" id="2774151"/>
    <lineage>
        <taxon>Bacteria</taxon>
        <taxon>Pseudomonadati</taxon>
        <taxon>Planctomycetota</taxon>
        <taxon>Planctomycetia</taxon>
        <taxon>Gemmatales</taxon>
        <taxon>Gemmataceae</taxon>
        <taxon>Frigoriglobus</taxon>
    </lineage>
</organism>
<feature type="transmembrane region" description="Helical" evidence="8">
    <location>
        <begin position="217"/>
        <end position="237"/>
    </location>
</feature>